<name>A0A059DB21_EUCGR</name>
<dbReference type="GO" id="GO:0005737">
    <property type="term" value="C:cytoplasm"/>
    <property type="evidence" value="ECO:0000318"/>
    <property type="project" value="GO_Central"/>
</dbReference>
<sequence>MGVITNDFETTSPIPPAEMFEPLSLTPITSSTRSSHKTSRALKSSRAMEALDKENFTYCYSIIEGDPLGTDFEKISYEVKITASPDGGSMLKSTSKYLTIGEVNITEEEIKAGKEKADAMVKAIEASVVANPDACDKKRLSHSVFEVKACWAGDCCCSRLC</sequence>
<comment type="similarity">
    <text evidence="1">Belongs to the BetVI family.</text>
</comment>
<dbReference type="Gene3D" id="3.30.530.20">
    <property type="match status" value="1"/>
</dbReference>
<dbReference type="InterPro" id="IPR023393">
    <property type="entry name" value="START-like_dom_sf"/>
</dbReference>
<dbReference type="Pfam" id="PF00407">
    <property type="entry name" value="Bet_v_1"/>
    <property type="match status" value="1"/>
</dbReference>
<evidence type="ECO:0000259" key="4">
    <source>
        <dbReference type="Pfam" id="PF00407"/>
    </source>
</evidence>
<dbReference type="InterPro" id="IPR000916">
    <property type="entry name" value="Bet_v_I/MLP"/>
</dbReference>
<protein>
    <recommendedName>
        <fullName evidence="4">Bet v I/Major latex protein domain-containing protein</fullName>
    </recommendedName>
</protein>
<dbReference type="Gramene" id="KCW87787">
    <property type="protein sequence ID" value="KCW87787"/>
    <property type="gene ID" value="EUGRSUZ_A00176"/>
</dbReference>
<feature type="domain" description="Bet v I/Major latex protein" evidence="4">
    <location>
        <begin position="48"/>
        <end position="130"/>
    </location>
</feature>
<dbReference type="CDD" id="cd07816">
    <property type="entry name" value="Bet_v1-like"/>
    <property type="match status" value="1"/>
</dbReference>
<organism evidence="5">
    <name type="scientific">Eucalyptus grandis</name>
    <name type="common">Flooded gum</name>
    <dbReference type="NCBI Taxonomy" id="71139"/>
    <lineage>
        <taxon>Eukaryota</taxon>
        <taxon>Viridiplantae</taxon>
        <taxon>Streptophyta</taxon>
        <taxon>Embryophyta</taxon>
        <taxon>Tracheophyta</taxon>
        <taxon>Spermatophyta</taxon>
        <taxon>Magnoliopsida</taxon>
        <taxon>eudicotyledons</taxon>
        <taxon>Gunneridae</taxon>
        <taxon>Pentapetalae</taxon>
        <taxon>rosids</taxon>
        <taxon>malvids</taxon>
        <taxon>Myrtales</taxon>
        <taxon>Myrtaceae</taxon>
        <taxon>Myrtoideae</taxon>
        <taxon>Eucalypteae</taxon>
        <taxon>Eucalyptus</taxon>
    </lineage>
</organism>
<dbReference type="GO" id="GO:0005634">
    <property type="term" value="C:nucleus"/>
    <property type="evidence" value="ECO:0000318"/>
    <property type="project" value="GO_Central"/>
</dbReference>
<keyword evidence="3" id="KW-0568">Pathogenesis-related protein</keyword>
<gene>
    <name evidence="5" type="ORF">EUGRSUZ_A00176</name>
</gene>
<dbReference type="PANTHER" id="PTHR31213:SF55">
    <property type="entry name" value="STRESS-INDUCED PROTEIN SAM22"/>
    <property type="match status" value="1"/>
</dbReference>
<proteinExistence type="inferred from homology"/>
<dbReference type="GO" id="GO:0038023">
    <property type="term" value="F:signaling receptor activity"/>
    <property type="evidence" value="ECO:0000318"/>
    <property type="project" value="GO_Central"/>
</dbReference>
<dbReference type="SUPFAM" id="SSF55961">
    <property type="entry name" value="Bet v1-like"/>
    <property type="match status" value="1"/>
</dbReference>
<dbReference type="InParanoid" id="A0A059DB21"/>
<reference evidence="5" key="1">
    <citation type="submission" date="2013-07" db="EMBL/GenBank/DDBJ databases">
        <title>The genome of Eucalyptus grandis.</title>
        <authorList>
            <person name="Schmutz J."/>
            <person name="Hayes R."/>
            <person name="Myburg A."/>
            <person name="Tuskan G."/>
            <person name="Grattapaglia D."/>
            <person name="Rokhsar D.S."/>
        </authorList>
    </citation>
    <scope>NUCLEOTIDE SEQUENCE</scope>
    <source>
        <tissue evidence="5">Leaf extractions</tissue>
    </source>
</reference>
<dbReference type="GO" id="GO:0009738">
    <property type="term" value="P:abscisic acid-activated signaling pathway"/>
    <property type="evidence" value="ECO:0000318"/>
    <property type="project" value="GO_Central"/>
</dbReference>
<dbReference type="InterPro" id="IPR050279">
    <property type="entry name" value="Plant_def-hormone_signal"/>
</dbReference>
<dbReference type="GO" id="GO:0004864">
    <property type="term" value="F:protein phosphatase inhibitor activity"/>
    <property type="evidence" value="ECO:0000318"/>
    <property type="project" value="GO_Central"/>
</dbReference>
<dbReference type="GO" id="GO:0010427">
    <property type="term" value="F:abscisic acid binding"/>
    <property type="evidence" value="ECO:0000318"/>
    <property type="project" value="GO_Central"/>
</dbReference>
<dbReference type="InterPro" id="IPR024949">
    <property type="entry name" value="Bet_v_I_allergen"/>
</dbReference>
<dbReference type="AlphaFoldDB" id="A0A059DB21"/>
<evidence type="ECO:0000256" key="2">
    <source>
        <dbReference type="ARBA" id="ARBA00022821"/>
    </source>
</evidence>
<dbReference type="GO" id="GO:0006952">
    <property type="term" value="P:defense response"/>
    <property type="evidence" value="ECO:0007669"/>
    <property type="project" value="UniProtKB-KW"/>
</dbReference>
<dbReference type="PROSITE" id="PS00451">
    <property type="entry name" value="PATHOGENESIS_BETVI"/>
    <property type="match status" value="1"/>
</dbReference>
<evidence type="ECO:0000256" key="3">
    <source>
        <dbReference type="ARBA" id="ARBA00023265"/>
    </source>
</evidence>
<accession>A0A059DB21</accession>
<evidence type="ECO:0000256" key="1">
    <source>
        <dbReference type="ARBA" id="ARBA00009744"/>
    </source>
</evidence>
<keyword evidence="2" id="KW-0611">Plant defense</keyword>
<dbReference type="EMBL" id="KK198753">
    <property type="protein sequence ID" value="KCW87787.1"/>
    <property type="molecule type" value="Genomic_DNA"/>
</dbReference>
<dbReference type="FunFam" id="3.30.530.20:FF:000007">
    <property type="entry name" value="Major pollen allergen Bet v 1-A"/>
    <property type="match status" value="1"/>
</dbReference>
<evidence type="ECO:0000313" key="5">
    <source>
        <dbReference type="EMBL" id="KCW87787.1"/>
    </source>
</evidence>
<dbReference type="PANTHER" id="PTHR31213">
    <property type="entry name" value="OS08G0374000 PROTEIN-RELATED"/>
    <property type="match status" value="1"/>
</dbReference>